<keyword evidence="3" id="KW-1185">Reference proteome</keyword>
<evidence type="ECO:0000313" key="2">
    <source>
        <dbReference type="EMBL" id="MBB5962946.1"/>
    </source>
</evidence>
<evidence type="ECO:0000256" key="1">
    <source>
        <dbReference type="SAM" id="SignalP"/>
    </source>
</evidence>
<proteinExistence type="predicted"/>
<dbReference type="AlphaFoldDB" id="A0A841D671"/>
<evidence type="ECO:0008006" key="4">
    <source>
        <dbReference type="Google" id="ProtNLM"/>
    </source>
</evidence>
<dbReference type="EMBL" id="JACHJJ010000005">
    <property type="protein sequence ID" value="MBB5962946.1"/>
    <property type="molecule type" value="Genomic_DNA"/>
</dbReference>
<reference evidence="2 3" key="1">
    <citation type="submission" date="2020-08" db="EMBL/GenBank/DDBJ databases">
        <title>Genomic Encyclopedia of Type Strains, Phase III (KMG-III): the genomes of soil and plant-associated and newly described type strains.</title>
        <authorList>
            <person name="Whitman W."/>
        </authorList>
    </citation>
    <scope>NUCLEOTIDE SEQUENCE [LARGE SCALE GENOMIC DNA]</scope>
    <source>
        <strain evidence="2 3">CECT 3303</strain>
    </source>
</reference>
<accession>A0A841D671</accession>
<sequence length="64" mass="6274">MRRTLCRFAITAAAAAALAFAGAPAAMAHGGDDMGGGSGTFFKTSTSQAGPLGAANTYTVSYAN</sequence>
<organism evidence="2 3">
    <name type="scientific">Planomonospora venezuelensis</name>
    <dbReference type="NCBI Taxonomy" id="1999"/>
    <lineage>
        <taxon>Bacteria</taxon>
        <taxon>Bacillati</taxon>
        <taxon>Actinomycetota</taxon>
        <taxon>Actinomycetes</taxon>
        <taxon>Streptosporangiales</taxon>
        <taxon>Streptosporangiaceae</taxon>
        <taxon>Planomonospora</taxon>
    </lineage>
</organism>
<dbReference type="Proteomes" id="UP000562352">
    <property type="component" value="Unassembled WGS sequence"/>
</dbReference>
<feature type="chain" id="PRO_5032478477" description="Pectate lyase" evidence="1">
    <location>
        <begin position="29"/>
        <end position="64"/>
    </location>
</feature>
<protein>
    <recommendedName>
        <fullName evidence="4">Pectate lyase</fullName>
    </recommendedName>
</protein>
<feature type="signal peptide" evidence="1">
    <location>
        <begin position="1"/>
        <end position="28"/>
    </location>
</feature>
<keyword evidence="1" id="KW-0732">Signal</keyword>
<name>A0A841D671_PLAVE</name>
<gene>
    <name evidence="2" type="ORF">FHS22_002214</name>
</gene>
<dbReference type="RefSeq" id="WP_184940699.1">
    <property type="nucleotide sequence ID" value="NZ_BAAAWZ010000001.1"/>
</dbReference>
<evidence type="ECO:0000313" key="3">
    <source>
        <dbReference type="Proteomes" id="UP000562352"/>
    </source>
</evidence>
<comment type="caution">
    <text evidence="2">The sequence shown here is derived from an EMBL/GenBank/DDBJ whole genome shotgun (WGS) entry which is preliminary data.</text>
</comment>